<evidence type="ECO:0000256" key="5">
    <source>
        <dbReference type="ARBA" id="ARBA00022801"/>
    </source>
</evidence>
<evidence type="ECO:0000256" key="4">
    <source>
        <dbReference type="ARBA" id="ARBA00022729"/>
    </source>
</evidence>
<keyword evidence="8 14" id="KW-0326">Glycosidase</keyword>
<keyword evidence="4 15" id="KW-0732">Signal</keyword>
<feature type="disulfide bond" evidence="13">
    <location>
        <begin position="316"/>
        <end position="345"/>
    </location>
</feature>
<comment type="catalytic activity">
    <reaction evidence="9">
        <text>N(4)-(alpha-D-Man-(1-&gt;2)-alpha-D-Man-(1-&gt;2)-alpha-D-Man-(1-&gt;3)-[alpha-D-Man-(1-&gt;3)-[alpha-D-Man-(1-&gt;2)-alpha-D-Man-(1-&gt;6)]-alpha-D-Man-(1-&gt;6)]-beta-D-Man-(1-&gt;4)-beta-D-GlcNAc-(1-&gt;4)-beta-D-GlcNAc)-L-asparaginyl-[protein] (N-glucan mannose isomer 8A1,2,3B1,3) + 3 H2O = N(4)-(alpha-D-Man-(1-&gt;3)-[alpha-D-Man-(1-&gt;3)-[alpha-D-Man-(1-&gt;6)]-alpha-D-Man-(1-&gt;6)]-beta-D-Man-(1-&gt;4)-beta-D-GlcNAc-(1-&gt;4)-beta-D-GlcNAc)-L-asparaginyl-[protein] (N-glucan mannose isomer 5A1,2) + 3 beta-D-mannose</text>
        <dbReference type="Rhea" id="RHEA:56028"/>
        <dbReference type="Rhea" id="RHEA-COMP:14358"/>
        <dbReference type="Rhea" id="RHEA-COMP:14367"/>
        <dbReference type="ChEBI" id="CHEBI:15377"/>
        <dbReference type="ChEBI" id="CHEBI:28563"/>
        <dbReference type="ChEBI" id="CHEBI:59087"/>
        <dbReference type="ChEBI" id="CHEBI:60628"/>
        <dbReference type="EC" id="3.2.1.113"/>
    </reaction>
</comment>
<evidence type="ECO:0000256" key="14">
    <source>
        <dbReference type="RuleBase" id="RU361193"/>
    </source>
</evidence>
<evidence type="ECO:0000256" key="3">
    <source>
        <dbReference type="ARBA" id="ARBA00007658"/>
    </source>
</evidence>
<dbReference type="GO" id="GO:0005509">
    <property type="term" value="F:calcium ion binding"/>
    <property type="evidence" value="ECO:0007669"/>
    <property type="project" value="InterPro"/>
</dbReference>
<feature type="active site" evidence="11">
    <location>
        <position position="402"/>
    </location>
</feature>
<comment type="similarity">
    <text evidence="3 14">Belongs to the glycosyl hydrolase 47 family.</text>
</comment>
<dbReference type="Proteomes" id="UP000007431">
    <property type="component" value="Unassembled WGS sequence"/>
</dbReference>
<name>D8QH88_SCHCM</name>
<dbReference type="STRING" id="578458.D8QH88"/>
<reference evidence="16 17" key="1">
    <citation type="journal article" date="2010" name="Nat. Biotechnol.">
        <title>Genome sequence of the model mushroom Schizophyllum commune.</title>
        <authorList>
            <person name="Ohm R.A."/>
            <person name="de Jong J.F."/>
            <person name="Lugones L.G."/>
            <person name="Aerts A."/>
            <person name="Kothe E."/>
            <person name="Stajich J.E."/>
            <person name="de Vries R.P."/>
            <person name="Record E."/>
            <person name="Levasseur A."/>
            <person name="Baker S.E."/>
            <person name="Bartholomew K.A."/>
            <person name="Coutinho P.M."/>
            <person name="Erdmann S."/>
            <person name="Fowler T.J."/>
            <person name="Gathman A.C."/>
            <person name="Lombard V."/>
            <person name="Henrissat B."/>
            <person name="Knabe N."/>
            <person name="Kuees U."/>
            <person name="Lilly W.W."/>
            <person name="Lindquist E."/>
            <person name="Lucas S."/>
            <person name="Magnuson J.K."/>
            <person name="Piumi F."/>
            <person name="Raudaskoski M."/>
            <person name="Salamov A."/>
            <person name="Schmutz J."/>
            <person name="Schwarze F.W.M.R."/>
            <person name="vanKuyk P.A."/>
            <person name="Horton J.S."/>
            <person name="Grigoriev I.V."/>
            <person name="Woesten H.A.B."/>
        </authorList>
    </citation>
    <scope>NUCLEOTIDE SEQUENCE [LARGE SCALE GENOMIC DNA]</scope>
    <source>
        <strain evidence="17">H4-8 / FGSC 9210</strain>
    </source>
</reference>
<evidence type="ECO:0000256" key="1">
    <source>
        <dbReference type="ARBA" id="ARBA00001913"/>
    </source>
</evidence>
<evidence type="ECO:0000256" key="6">
    <source>
        <dbReference type="ARBA" id="ARBA00023157"/>
    </source>
</evidence>
<accession>D8QH88</accession>
<dbReference type="SUPFAM" id="SSF48225">
    <property type="entry name" value="Seven-hairpin glycosidases"/>
    <property type="match status" value="1"/>
</dbReference>
<keyword evidence="7" id="KW-0325">Glycoprotein</keyword>
<dbReference type="HOGENOM" id="CLU_003818_0_2_1"/>
<dbReference type="GeneID" id="9597305"/>
<dbReference type="PANTHER" id="PTHR11742:SF101">
    <property type="entry name" value="MANNOSYL-OLIGOSACCHARIDE ALPHA-1,2-MANNOSIDASE 1B"/>
    <property type="match status" value="1"/>
</dbReference>
<dbReference type="GO" id="GO:0016020">
    <property type="term" value="C:membrane"/>
    <property type="evidence" value="ECO:0007669"/>
    <property type="project" value="InterPro"/>
</dbReference>
<gene>
    <name evidence="16" type="ORF">SCHCODRAFT_258542</name>
</gene>
<feature type="chain" id="PRO_5003120848" description="alpha-1,2-Mannosidase" evidence="15">
    <location>
        <begin position="21"/>
        <end position="544"/>
    </location>
</feature>
<dbReference type="VEuPathDB" id="FungiDB:SCHCODRAFT_02088105"/>
<feature type="active site" description="Proton donor" evidence="11">
    <location>
        <position position="121"/>
    </location>
</feature>
<evidence type="ECO:0000313" key="17">
    <source>
        <dbReference type="Proteomes" id="UP000007431"/>
    </source>
</evidence>
<evidence type="ECO:0000313" key="16">
    <source>
        <dbReference type="EMBL" id="EFI92896.1"/>
    </source>
</evidence>
<proteinExistence type="inferred from homology"/>
<dbReference type="GO" id="GO:0005975">
    <property type="term" value="P:carbohydrate metabolic process"/>
    <property type="evidence" value="ECO:0007669"/>
    <property type="project" value="InterPro"/>
</dbReference>
<dbReference type="FunFam" id="1.50.10.10:FF:000047">
    <property type="entry name" value="Mannosyl-oligosaccharide alpha-1,2-mannosidase"/>
    <property type="match status" value="1"/>
</dbReference>
<dbReference type="KEGG" id="scm:SCHCO_02088105"/>
<evidence type="ECO:0000256" key="10">
    <source>
        <dbReference type="ARBA" id="ARBA00048605"/>
    </source>
</evidence>
<comment type="cofactor">
    <cofactor evidence="1 12">
        <name>Ca(2+)</name>
        <dbReference type="ChEBI" id="CHEBI:29108"/>
    </cofactor>
</comment>
<dbReference type="Gene3D" id="1.50.10.10">
    <property type="match status" value="1"/>
</dbReference>
<dbReference type="PANTHER" id="PTHR11742">
    <property type="entry name" value="MANNOSYL-OLIGOSACCHARIDE ALPHA-1,2-MANNOSIDASE-RELATED"/>
    <property type="match status" value="1"/>
</dbReference>
<dbReference type="InterPro" id="IPR050749">
    <property type="entry name" value="Glycosyl_Hydrolase_47"/>
</dbReference>
<dbReference type="GO" id="GO:0005783">
    <property type="term" value="C:endoplasmic reticulum"/>
    <property type="evidence" value="ECO:0007669"/>
    <property type="project" value="TreeGrafter"/>
</dbReference>
<dbReference type="PRINTS" id="PR00747">
    <property type="entry name" value="GLYHDRLASE47"/>
</dbReference>
<keyword evidence="17" id="KW-1185">Reference proteome</keyword>
<dbReference type="Pfam" id="PF01532">
    <property type="entry name" value="Glyco_hydro_47"/>
    <property type="match status" value="1"/>
</dbReference>
<dbReference type="OrthoDB" id="8118055at2759"/>
<sequence length="544" mass="59765">MISSSRVALALLAAAPLALGGNVQAPGLKLPEEYYAQREIVKGMFTSSYEAYKKYAWGHDDLTPVSKNYTDSRNGWGASLVDAMPTMYIMGLDDLFHEAIDYVSGVDFSESKTDATVSIFESSIRYVAGMLSAYQLSGEQDDVLVEKAKQLADKLILGWVDGNAVPYGYVNFTSGKPVVDTTNIAEAGTLTLEYYELSKYTEDDTYGKLAEGSAKQIMNTAPPLPGLPAQGYDPAKNAFVGGYVTWGGGSDSYLEYLIKYARLTNTDDDSWADAWYTAVDSSIQHLLRRSTVGDWLYLADYDSSKKIRHISSHLACFHGGNWIQGGRLIDNDTIVNYGLELADACWNTYASTATGIGPEVFAFISDDGNYTSDNAVIDDDELAFYNEHGFYITSADYILRPEVLESQFIAYRATGNEKYLERAADAVESMNKYLSVNGAFSGIEDVDDEQSKRIDDTESFWFAEVLKYLYLIFDDPDHISLDEYVLNTEAQPFKAPPAKDKYGSGQLLSMQVESSATTGSELPIVSANAFMPISINDAIGLDGA</sequence>
<dbReference type="EMBL" id="GL377312">
    <property type="protein sequence ID" value="EFI92896.1"/>
    <property type="molecule type" value="Genomic_DNA"/>
</dbReference>
<dbReference type="OMA" id="SHLACFM"/>
<evidence type="ECO:0000256" key="2">
    <source>
        <dbReference type="ARBA" id="ARBA00004922"/>
    </source>
</evidence>
<dbReference type="GO" id="GO:0004571">
    <property type="term" value="F:mannosyl-oligosaccharide 1,2-alpha-mannosidase activity"/>
    <property type="evidence" value="ECO:0007669"/>
    <property type="project" value="UniProtKB-EC"/>
</dbReference>
<evidence type="ECO:0000256" key="13">
    <source>
        <dbReference type="PIRSR" id="PIRSR601382-3"/>
    </source>
</evidence>
<keyword evidence="6 13" id="KW-1015">Disulfide bond</keyword>
<evidence type="ECO:0000256" key="7">
    <source>
        <dbReference type="ARBA" id="ARBA00023180"/>
    </source>
</evidence>
<dbReference type="InterPro" id="IPR012341">
    <property type="entry name" value="6hp_glycosidase-like_sf"/>
</dbReference>
<evidence type="ECO:0000256" key="9">
    <source>
        <dbReference type="ARBA" id="ARBA00047669"/>
    </source>
</evidence>
<evidence type="ECO:0000256" key="8">
    <source>
        <dbReference type="ARBA" id="ARBA00023295"/>
    </source>
</evidence>
<comment type="pathway">
    <text evidence="2">Protein modification; protein glycosylation.</text>
</comment>
<comment type="catalytic activity">
    <reaction evidence="10">
        <text>N(4)-(alpha-D-Man-(1-&gt;2)-alpha-D-Man-(1-&gt;2)-alpha-D-Man-(1-&gt;3)-[alpha-D-Man-(1-&gt;2)-alpha-D-Man-(1-&gt;3)-[alpha-D-Man-(1-&gt;2)-alpha-D-Man-(1-&gt;6)]-alpha-D-Man-(1-&gt;6)]-beta-D-Man-(1-&gt;4)-beta-D-GlcNAc-(1-&gt;4)-beta-D-GlcNAc)-L-asparaginyl-[protein] (N-glucan mannose isomer 9A1,2,3B1,2,3) + 4 H2O = N(4)-(alpha-D-Man-(1-&gt;3)-[alpha-D-Man-(1-&gt;3)-[alpha-D-Man-(1-&gt;6)]-alpha-D-Man-(1-&gt;6)]-beta-D-Man-(1-&gt;4)-beta-D-GlcNAc-(1-&gt;4)-beta-D-GlcNAc)-L-asparaginyl-[protein] (N-glucan mannose isomer 5A1,2) + 4 beta-D-mannose</text>
        <dbReference type="Rhea" id="RHEA:56008"/>
        <dbReference type="Rhea" id="RHEA-COMP:14356"/>
        <dbReference type="Rhea" id="RHEA-COMP:14367"/>
        <dbReference type="ChEBI" id="CHEBI:15377"/>
        <dbReference type="ChEBI" id="CHEBI:28563"/>
        <dbReference type="ChEBI" id="CHEBI:59087"/>
        <dbReference type="ChEBI" id="CHEBI:139493"/>
        <dbReference type="EC" id="3.2.1.113"/>
    </reaction>
</comment>
<keyword evidence="5 14" id="KW-0378">Hydrolase</keyword>
<feature type="binding site" evidence="12">
    <location>
        <position position="488"/>
    </location>
    <ligand>
        <name>Ca(2+)</name>
        <dbReference type="ChEBI" id="CHEBI:29108"/>
    </ligand>
</feature>
<dbReference type="InParanoid" id="D8QH88"/>
<evidence type="ECO:0000256" key="12">
    <source>
        <dbReference type="PIRSR" id="PIRSR601382-2"/>
    </source>
</evidence>
<dbReference type="eggNOG" id="KOG2431">
    <property type="taxonomic scope" value="Eukaryota"/>
</dbReference>
<feature type="active site" evidence="11">
    <location>
        <position position="251"/>
    </location>
</feature>
<organism evidence="17">
    <name type="scientific">Schizophyllum commune (strain H4-8 / FGSC 9210)</name>
    <name type="common">Split gill fungus</name>
    <dbReference type="NCBI Taxonomy" id="578458"/>
    <lineage>
        <taxon>Eukaryota</taxon>
        <taxon>Fungi</taxon>
        <taxon>Dikarya</taxon>
        <taxon>Basidiomycota</taxon>
        <taxon>Agaricomycotina</taxon>
        <taxon>Agaricomycetes</taxon>
        <taxon>Agaricomycetidae</taxon>
        <taxon>Agaricales</taxon>
        <taxon>Schizophyllaceae</taxon>
        <taxon>Schizophyllum</taxon>
    </lineage>
</organism>
<dbReference type="GO" id="GO:0036503">
    <property type="term" value="P:ERAD pathway"/>
    <property type="evidence" value="ECO:0007669"/>
    <property type="project" value="UniProtKB-ARBA"/>
</dbReference>
<keyword evidence="12" id="KW-0106">Calcium</keyword>
<dbReference type="InterPro" id="IPR001382">
    <property type="entry name" value="Glyco_hydro_47"/>
</dbReference>
<dbReference type="InterPro" id="IPR036026">
    <property type="entry name" value="Seven-hairpin_glycosidases"/>
</dbReference>
<dbReference type="RefSeq" id="XP_003027799.1">
    <property type="nucleotide sequence ID" value="XM_003027753.1"/>
</dbReference>
<dbReference type="EC" id="3.2.1.-" evidence="14"/>
<evidence type="ECO:0000256" key="15">
    <source>
        <dbReference type="SAM" id="SignalP"/>
    </source>
</evidence>
<evidence type="ECO:0000256" key="11">
    <source>
        <dbReference type="PIRSR" id="PIRSR601382-1"/>
    </source>
</evidence>
<dbReference type="AlphaFoldDB" id="D8QH88"/>
<keyword evidence="12" id="KW-0479">Metal-binding</keyword>
<feature type="active site" description="Proton donor" evidence="11">
    <location>
        <position position="359"/>
    </location>
</feature>
<feature type="signal peptide" evidence="15">
    <location>
        <begin position="1"/>
        <end position="20"/>
    </location>
</feature>
<protein>
    <recommendedName>
        <fullName evidence="14">alpha-1,2-Mannosidase</fullName>
        <ecNumber evidence="14">3.2.1.-</ecNumber>
    </recommendedName>
</protein>